<dbReference type="RefSeq" id="WP_250932414.1">
    <property type="nucleotide sequence ID" value="NZ_JAMQBK010000088.1"/>
</dbReference>
<keyword evidence="2" id="KW-0812">Transmembrane</keyword>
<feature type="region of interest" description="Disordered" evidence="1">
    <location>
        <begin position="214"/>
        <end position="250"/>
    </location>
</feature>
<keyword evidence="2" id="KW-0472">Membrane</keyword>
<feature type="region of interest" description="Disordered" evidence="1">
    <location>
        <begin position="39"/>
        <end position="130"/>
    </location>
</feature>
<evidence type="ECO:0000256" key="1">
    <source>
        <dbReference type="SAM" id="MobiDB-lite"/>
    </source>
</evidence>
<dbReference type="EMBL" id="JAMQBK010000088">
    <property type="protein sequence ID" value="MCM2374523.1"/>
    <property type="molecule type" value="Genomic_DNA"/>
</dbReference>
<evidence type="ECO:0000313" key="3">
    <source>
        <dbReference type="EMBL" id="MCM2374523.1"/>
    </source>
</evidence>
<feature type="compositionally biased region" description="Polar residues" evidence="1">
    <location>
        <begin position="215"/>
        <end position="224"/>
    </location>
</feature>
<dbReference type="Gene3D" id="1.25.40.10">
    <property type="entry name" value="Tetratricopeptide repeat domain"/>
    <property type="match status" value="1"/>
</dbReference>
<gene>
    <name evidence="3" type="ORF">NB063_28215</name>
</gene>
<name>A0ABT0UCA6_9BACT</name>
<feature type="region of interest" description="Disordered" evidence="1">
    <location>
        <begin position="159"/>
        <end position="183"/>
    </location>
</feature>
<keyword evidence="2" id="KW-1133">Transmembrane helix</keyword>
<feature type="transmembrane region" description="Helical" evidence="2">
    <location>
        <begin position="131"/>
        <end position="154"/>
    </location>
</feature>
<feature type="compositionally biased region" description="Acidic residues" evidence="1">
    <location>
        <begin position="51"/>
        <end position="61"/>
    </location>
</feature>
<organism evidence="3 4">
    <name type="scientific">Aporhodopirellula aestuarii</name>
    <dbReference type="NCBI Taxonomy" id="2950107"/>
    <lineage>
        <taxon>Bacteria</taxon>
        <taxon>Pseudomonadati</taxon>
        <taxon>Planctomycetota</taxon>
        <taxon>Planctomycetia</taxon>
        <taxon>Pirellulales</taxon>
        <taxon>Pirellulaceae</taxon>
        <taxon>Aporhodopirellula</taxon>
    </lineage>
</organism>
<keyword evidence="4" id="KW-1185">Reference proteome</keyword>
<protein>
    <submittedName>
        <fullName evidence="3">Uncharacterized protein</fullName>
    </submittedName>
</protein>
<feature type="compositionally biased region" description="Basic and acidic residues" evidence="1">
    <location>
        <begin position="111"/>
        <end position="123"/>
    </location>
</feature>
<comment type="caution">
    <text evidence="3">The sequence shown here is derived from an EMBL/GenBank/DDBJ whole genome shotgun (WGS) entry which is preliminary data.</text>
</comment>
<feature type="compositionally biased region" description="Low complexity" evidence="1">
    <location>
        <begin position="171"/>
        <end position="183"/>
    </location>
</feature>
<dbReference type="Proteomes" id="UP001202961">
    <property type="component" value="Unassembled WGS sequence"/>
</dbReference>
<sequence>MHRLGQTLGTSLRCDCGATLFVSLQGRLVTAIDNQRPELDDSAVPIRDDATTDDDAPLDDDAPNRDDALSDDDAPNLDDEPSGDDEPTTSPIITLDTEDKAPKKRKNKDAKKRDEKADEERPSRRNRKKNSWPLIAGAGFVALLLLTSITMFLLQSTGGDQSQSARDRSNAAKQKQAAAPPKKAVIKPGTLKNLVAQVPTPLFAQPTANVLGATEKNTSATQTKKPIASAPAESERSPYGGQTQAPVTSLPERVEPRQRIPLIEPAKSSNYFDEAYNVAYQNYEAWAELGDKATDSEEYQTKLGETLGAVKVAYGLSLRRDNLEKRNELLYLLAFLSLKAGHLMEAAIYGETAARLGDPEESATRDAAFIALAAVQEASSNHWGIPEEVGELRFMETIAQLIETKWPDDPQRDQLWFTLGQLYAAFEHPKLAVDAYSHVGKDSDAYVDAKIASGVAYWSIFLTEASHRDADPDAMLDLLKKSSDEFRAAVTAMEADLKKPTMRLLTAKQMLAVIADRTGDTTDVIRWTTKGKFPVVGSIRVKKTGNPKTIVVPAAFAQTIFQLVYKAQTAEGDLQGAQKSLETLDVMLGKQSGSQVQSMQYATAIRRFKEVLAQDTVSMSDVKMLDETLAKTPPNSTAAGLQDQLWMAQSWATLAEKAPNDDLARKCYERAAKSCETILSAKTLPQNMLAPTQVRQAEWLRLAGKTEASLAVISQILETTPNVFDLQRQAALTLEELAIQNDSEDKLRAAIQSSKDQPSIWGWSKLAVNLHRLRYSERGTEQHAMSLLEAHFHLARCRWMLAQVVDSDSERASLEKQTLKQIASARLAIPEGSEAENKWLDTFNKLETVVSGSK</sequence>
<evidence type="ECO:0000256" key="2">
    <source>
        <dbReference type="SAM" id="Phobius"/>
    </source>
</evidence>
<dbReference type="InterPro" id="IPR011990">
    <property type="entry name" value="TPR-like_helical_dom_sf"/>
</dbReference>
<evidence type="ECO:0000313" key="4">
    <source>
        <dbReference type="Proteomes" id="UP001202961"/>
    </source>
</evidence>
<feature type="compositionally biased region" description="Acidic residues" evidence="1">
    <location>
        <begin position="69"/>
        <end position="87"/>
    </location>
</feature>
<accession>A0ABT0UCA6</accession>
<proteinExistence type="predicted"/>
<reference evidence="3 4" key="1">
    <citation type="journal article" date="2022" name="Syst. Appl. Microbiol.">
        <title>Rhodopirellula aestuarii sp. nov., a novel member of the genus Rhodopirellula isolated from brackish sediments collected in the Tagus River estuary, Portugal.</title>
        <authorList>
            <person name="Vitorino I.R."/>
            <person name="Klimek D."/>
            <person name="Calusinska M."/>
            <person name="Lobo-da-Cunha A."/>
            <person name="Vasconcelos V."/>
            <person name="Lage O.M."/>
        </authorList>
    </citation>
    <scope>NUCLEOTIDE SEQUENCE [LARGE SCALE GENOMIC DNA]</scope>
    <source>
        <strain evidence="3 4">ICT_H3.1</strain>
    </source>
</reference>